<keyword evidence="1" id="KW-0472">Membrane</keyword>
<feature type="transmembrane region" description="Helical" evidence="1">
    <location>
        <begin position="136"/>
        <end position="162"/>
    </location>
</feature>
<dbReference type="RefSeq" id="WP_044425461.1">
    <property type="nucleotide sequence ID" value="NZ_BJYZ01000002.1"/>
</dbReference>
<evidence type="ECO:0000313" key="2">
    <source>
        <dbReference type="EMBL" id="GEO36416.1"/>
    </source>
</evidence>
<feature type="transmembrane region" description="Helical" evidence="1">
    <location>
        <begin position="416"/>
        <end position="437"/>
    </location>
</feature>
<evidence type="ECO:0000256" key="1">
    <source>
        <dbReference type="SAM" id="Phobius"/>
    </source>
</evidence>
<feature type="transmembrane region" description="Helical" evidence="1">
    <location>
        <begin position="267"/>
        <end position="285"/>
    </location>
</feature>
<name>A0A512DIY5_9PROT</name>
<protein>
    <submittedName>
        <fullName evidence="2">Short-chain fatty acids transporter</fullName>
    </submittedName>
</protein>
<comment type="caution">
    <text evidence="2">The sequence shown here is derived from an EMBL/GenBank/DDBJ whole genome shotgun (WGS) entry which is preliminary data.</text>
</comment>
<feature type="transmembrane region" description="Helical" evidence="1">
    <location>
        <begin position="20"/>
        <end position="41"/>
    </location>
</feature>
<evidence type="ECO:0000313" key="3">
    <source>
        <dbReference type="Proteomes" id="UP000321523"/>
    </source>
</evidence>
<gene>
    <name evidence="2" type="primary">atoE</name>
    <name evidence="2" type="ORF">SAE02_05640</name>
</gene>
<feature type="transmembrane region" description="Helical" evidence="1">
    <location>
        <begin position="97"/>
        <end position="124"/>
    </location>
</feature>
<dbReference type="Pfam" id="PF02667">
    <property type="entry name" value="SCFA_trans"/>
    <property type="match status" value="1"/>
</dbReference>
<dbReference type="PANTHER" id="PTHR41983:SF2">
    <property type="entry name" value="SHORT-CHAIN FATTY ACID TRANSPORTER-RELATED"/>
    <property type="match status" value="1"/>
</dbReference>
<feature type="transmembrane region" description="Helical" evidence="1">
    <location>
        <begin position="53"/>
        <end position="77"/>
    </location>
</feature>
<keyword evidence="1" id="KW-0812">Transmembrane</keyword>
<feature type="transmembrane region" description="Helical" evidence="1">
    <location>
        <begin position="330"/>
        <end position="355"/>
    </location>
</feature>
<feature type="transmembrane region" description="Helical" evidence="1">
    <location>
        <begin position="297"/>
        <end position="318"/>
    </location>
</feature>
<feature type="transmembrane region" description="Helical" evidence="1">
    <location>
        <begin position="243"/>
        <end position="261"/>
    </location>
</feature>
<dbReference type="OrthoDB" id="9342495at2"/>
<keyword evidence="1" id="KW-1133">Transmembrane helix</keyword>
<dbReference type="InterPro" id="IPR006160">
    <property type="entry name" value="SCFA_transpt_AtoE"/>
</dbReference>
<keyword evidence="3" id="KW-1185">Reference proteome</keyword>
<sequence>MLGALTNWSTNLVERYLPDPFVLVLLLTLLVYAAGILFEGASPLAMARYWGSGFWQLLEFAMQMVLVLVTGFVLASTPFFRRILSAIARLAKTPGQAIVIVTLVSLAASWINWGFGLVIGALFARQLARAVPQVDYRLLIASAYSGFVIWHGGLSGSVPLTIATPGHFTEKLIGIVPTSQTIFSSYNLIIVGALFILIPLTNRLMLGHGGRPVHVDPGKLVDMEPENAGRIARPADWLEQSRVISWTVGLLGLLFIGLYVADRGLALNLNIVNFIFLFLGILLHGTPYRFLHSLEEAVKGAAGIVIQFPFYAGIMGMMVESGLAKSLSEWFVSFSTADTLPLFTFWSAGLLNILIPSGGGQWAVQSQVMLPAAMELKADLNRVAMAVAWGDAWTNLIQPFWALPALAIAGLKAKDVMGFCLIVLFVSGAVISAGLLWA</sequence>
<dbReference type="PANTHER" id="PTHR41983">
    <property type="entry name" value="SHORT-CHAIN FATTY ACID TRANSPORTER-RELATED"/>
    <property type="match status" value="1"/>
</dbReference>
<accession>A0A512DIY5</accession>
<organism evidence="2 3">
    <name type="scientific">Skermanella aerolata</name>
    <dbReference type="NCBI Taxonomy" id="393310"/>
    <lineage>
        <taxon>Bacteria</taxon>
        <taxon>Pseudomonadati</taxon>
        <taxon>Pseudomonadota</taxon>
        <taxon>Alphaproteobacteria</taxon>
        <taxon>Rhodospirillales</taxon>
        <taxon>Azospirillaceae</taxon>
        <taxon>Skermanella</taxon>
    </lineage>
</organism>
<proteinExistence type="predicted"/>
<reference evidence="2 3" key="1">
    <citation type="submission" date="2019-07" db="EMBL/GenBank/DDBJ databases">
        <title>Whole genome shotgun sequence of Skermanella aerolata NBRC 106429.</title>
        <authorList>
            <person name="Hosoyama A."/>
            <person name="Uohara A."/>
            <person name="Ohji S."/>
            <person name="Ichikawa N."/>
        </authorList>
    </citation>
    <scope>NUCLEOTIDE SEQUENCE [LARGE SCALE GENOMIC DNA]</scope>
    <source>
        <strain evidence="2 3">NBRC 106429</strain>
    </source>
</reference>
<dbReference type="AlphaFoldDB" id="A0A512DIY5"/>
<dbReference type="Proteomes" id="UP000321523">
    <property type="component" value="Unassembled WGS sequence"/>
</dbReference>
<dbReference type="EMBL" id="BJYZ01000002">
    <property type="protein sequence ID" value="GEO36416.1"/>
    <property type="molecule type" value="Genomic_DNA"/>
</dbReference>
<feature type="transmembrane region" description="Helical" evidence="1">
    <location>
        <begin position="182"/>
        <end position="201"/>
    </location>
</feature>
<dbReference type="GO" id="GO:0005886">
    <property type="term" value="C:plasma membrane"/>
    <property type="evidence" value="ECO:0007669"/>
    <property type="project" value="TreeGrafter"/>
</dbReference>